<reference evidence="1 2" key="1">
    <citation type="submission" date="2019-04" db="EMBL/GenBank/DDBJ databases">
        <title>High contiguity whole genome sequence and gene annotation resource for two Venturia nashicola isolates.</title>
        <authorList>
            <person name="Prokchorchik M."/>
            <person name="Won K."/>
            <person name="Lee Y."/>
            <person name="Choi E.D."/>
            <person name="Segonzac C."/>
            <person name="Sohn K.H."/>
        </authorList>
    </citation>
    <scope>NUCLEOTIDE SEQUENCE [LARGE SCALE GENOMIC DNA]</scope>
    <source>
        <strain evidence="1 2">PRI2</strain>
    </source>
</reference>
<gene>
    <name evidence="1" type="ORF">E6O75_ATG07554</name>
</gene>
<dbReference type="PANTHER" id="PTHR39142:SF1">
    <property type="entry name" value="AEL197CP"/>
    <property type="match status" value="1"/>
</dbReference>
<dbReference type="Pfam" id="PF12929">
    <property type="entry name" value="Mid1"/>
    <property type="match status" value="1"/>
</dbReference>
<name>A0A4Z1PC41_9PEZI</name>
<dbReference type="Proteomes" id="UP000298493">
    <property type="component" value="Unassembled WGS sequence"/>
</dbReference>
<dbReference type="OrthoDB" id="5405745at2759"/>
<evidence type="ECO:0000313" key="1">
    <source>
        <dbReference type="EMBL" id="TID20094.1"/>
    </source>
</evidence>
<dbReference type="STRING" id="86259.A0A4Z1PC41"/>
<dbReference type="AlphaFoldDB" id="A0A4Z1PC41"/>
<organism evidence="1 2">
    <name type="scientific">Venturia nashicola</name>
    <dbReference type="NCBI Taxonomy" id="86259"/>
    <lineage>
        <taxon>Eukaryota</taxon>
        <taxon>Fungi</taxon>
        <taxon>Dikarya</taxon>
        <taxon>Ascomycota</taxon>
        <taxon>Pezizomycotina</taxon>
        <taxon>Dothideomycetes</taxon>
        <taxon>Pleosporomycetidae</taxon>
        <taxon>Venturiales</taxon>
        <taxon>Venturiaceae</taxon>
        <taxon>Venturia</taxon>
    </lineage>
</organism>
<evidence type="ECO:0008006" key="3">
    <source>
        <dbReference type="Google" id="ProtNLM"/>
    </source>
</evidence>
<keyword evidence="2" id="KW-1185">Reference proteome</keyword>
<comment type="caution">
    <text evidence="1">The sequence shown here is derived from an EMBL/GenBank/DDBJ whole genome shotgun (WGS) entry which is preliminary data.</text>
</comment>
<dbReference type="GO" id="GO:0005262">
    <property type="term" value="F:calcium channel activity"/>
    <property type="evidence" value="ECO:0007669"/>
    <property type="project" value="InterPro"/>
</dbReference>
<dbReference type="GO" id="GO:0098703">
    <property type="term" value="P:calcium ion import across plasma membrane"/>
    <property type="evidence" value="ECO:0007669"/>
    <property type="project" value="InterPro"/>
</dbReference>
<dbReference type="InterPro" id="IPR024338">
    <property type="entry name" value="MID1/Yam8"/>
</dbReference>
<protein>
    <recommendedName>
        <fullName evidence="3">Calcium channel subunit Mid1</fullName>
    </recommendedName>
</protein>
<accession>A0A4Z1PC41</accession>
<evidence type="ECO:0000313" key="2">
    <source>
        <dbReference type="Proteomes" id="UP000298493"/>
    </source>
</evidence>
<dbReference type="EMBL" id="SNSC02000011">
    <property type="protein sequence ID" value="TID20094.1"/>
    <property type="molecule type" value="Genomic_DNA"/>
</dbReference>
<sequence>MQFPKLTPLQSRLAACIVTSIILVIIYCSISPSHFAYAAELDSMLNEDHNHHRINFGQEGDYKDLTDWGEDMSVLEEDELARLKRSDDGFGGVVIDLVRRAPGTSPLRNNVPFGENIAPGEVAIFKFASSQVYGPAGVPRTGLPWNITRSDGTSIQKRDSTFPVEDLDTEYHDLLRRQTANETVKSVYISANTCLQPIVNSGGQGSPPQLTLYVSANETDLSSVPVGNVTSFMFEEGYVSAKVNATGDLYFSIVASNLTDDFSGQWNYKIAASIDASYFYYNDTEFSWLVDTDSKSALLSTLNLTKAELVPSKETIALRKEIMEMKDPYLPFTMRIYNASSPNITGIERSYCGLQNQVINPISINYSMTTRGVGGNPKQQFYASGLKPGQDYTAILAYNGINMTNSSVIGGGGQLWKSFPFTTKREENCKIIYDLTFCDAVAYAVPTNPNNQSLTMQQLRGTYDNYTSSLYTNFSHSLDQIQCHTAESSQYSLATDCEACRANYKLWLCAVTIPRCEDFSNTDNSALQPRNVGHAFPNGTTPSFTIMDSRNPQQEVLNAASLMVYNSSRNPMIDQVIKPGPYKELLPCQELCFDLVQSCPTALGFQCPKAQGYAGGVLGDSYGTYNPARD</sequence>
<proteinExistence type="predicted"/>
<dbReference type="PANTHER" id="PTHR39142">
    <property type="entry name" value="MID1P"/>
    <property type="match status" value="1"/>
</dbReference>